<evidence type="ECO:0000259" key="1">
    <source>
        <dbReference type="SMART" id="SM00479"/>
    </source>
</evidence>
<accession>A0A6C0JWT1</accession>
<dbReference type="Gene3D" id="3.30.420.10">
    <property type="entry name" value="Ribonuclease H-like superfamily/Ribonuclease H"/>
    <property type="match status" value="1"/>
</dbReference>
<organism evidence="2">
    <name type="scientific">viral metagenome</name>
    <dbReference type="NCBI Taxonomy" id="1070528"/>
    <lineage>
        <taxon>unclassified sequences</taxon>
        <taxon>metagenomes</taxon>
        <taxon>organismal metagenomes</taxon>
    </lineage>
</organism>
<evidence type="ECO:0000313" key="2">
    <source>
        <dbReference type="EMBL" id="QHU09969.1"/>
    </source>
</evidence>
<dbReference type="InterPro" id="IPR036397">
    <property type="entry name" value="RNaseH_sf"/>
</dbReference>
<name>A0A6C0JWT1_9ZZZZ</name>
<dbReference type="InterPro" id="IPR013520">
    <property type="entry name" value="Ribonucl_H"/>
</dbReference>
<dbReference type="AlphaFoldDB" id="A0A6C0JWT1"/>
<dbReference type="CDD" id="cd06127">
    <property type="entry name" value="DEDDh"/>
    <property type="match status" value="1"/>
</dbReference>
<sequence>MSNLVLIFDVETSGLIPKGEPALDLCPYILQLSFIVFNVETRTIEQKYNSYINVSSKIKIIPEIEKLTGITRVKCNGGVVVTEALNALYDAYVKCAKVIAHNIEFDSKMVRIELARNPGRKTRHLCDLLNSGYELANKKERYCTMANSIELCSIVVDAIDKRGQPYQYKKFPKLSELHQKLFGTIPENLHDSMVDTMACLKCYMKMVHNIALNL</sequence>
<dbReference type="SUPFAM" id="SSF53098">
    <property type="entry name" value="Ribonuclease H-like"/>
    <property type="match status" value="1"/>
</dbReference>
<reference evidence="2" key="1">
    <citation type="journal article" date="2020" name="Nature">
        <title>Giant virus diversity and host interactions through global metagenomics.</title>
        <authorList>
            <person name="Schulz F."/>
            <person name="Roux S."/>
            <person name="Paez-Espino D."/>
            <person name="Jungbluth S."/>
            <person name="Walsh D.A."/>
            <person name="Denef V.J."/>
            <person name="McMahon K.D."/>
            <person name="Konstantinidis K.T."/>
            <person name="Eloe-Fadrosh E.A."/>
            <person name="Kyrpides N.C."/>
            <person name="Woyke T."/>
        </authorList>
    </citation>
    <scope>NUCLEOTIDE SEQUENCE</scope>
    <source>
        <strain evidence="2">GVMAG-S-1101164-67</strain>
    </source>
</reference>
<protein>
    <recommendedName>
        <fullName evidence="1">Exonuclease domain-containing protein</fullName>
    </recommendedName>
</protein>
<dbReference type="InterPro" id="IPR012337">
    <property type="entry name" value="RNaseH-like_sf"/>
</dbReference>
<proteinExistence type="predicted"/>
<dbReference type="GO" id="GO:0003676">
    <property type="term" value="F:nucleic acid binding"/>
    <property type="evidence" value="ECO:0007669"/>
    <property type="project" value="InterPro"/>
</dbReference>
<feature type="domain" description="Exonuclease" evidence="1">
    <location>
        <begin position="4"/>
        <end position="212"/>
    </location>
</feature>
<dbReference type="EMBL" id="MN740749">
    <property type="protein sequence ID" value="QHU09969.1"/>
    <property type="molecule type" value="Genomic_DNA"/>
</dbReference>
<dbReference type="SMART" id="SM00479">
    <property type="entry name" value="EXOIII"/>
    <property type="match status" value="1"/>
</dbReference>
<dbReference type="Pfam" id="PF00929">
    <property type="entry name" value="RNase_T"/>
    <property type="match status" value="1"/>
</dbReference>